<organism evidence="9 10">
    <name type="scientific">Actinopolyspora saharensis</name>
    <dbReference type="NCBI Taxonomy" id="995062"/>
    <lineage>
        <taxon>Bacteria</taxon>
        <taxon>Bacillati</taxon>
        <taxon>Actinomycetota</taxon>
        <taxon>Actinomycetes</taxon>
        <taxon>Actinopolysporales</taxon>
        <taxon>Actinopolysporaceae</taxon>
        <taxon>Actinopolyspora</taxon>
    </lineage>
</organism>
<protein>
    <recommendedName>
        <fullName evidence="7">Phosphatidylglycerol--prolipoprotein diacylglyceryl transferase</fullName>
        <ecNumber evidence="7">2.5.1.145</ecNumber>
    </recommendedName>
</protein>
<dbReference type="NCBIfam" id="TIGR00544">
    <property type="entry name" value="lgt"/>
    <property type="match status" value="1"/>
</dbReference>
<comment type="subcellular location">
    <subcellularLocation>
        <location evidence="7">Cell membrane</location>
        <topology evidence="7">Multi-pass membrane protein</topology>
    </subcellularLocation>
</comment>
<feature type="transmembrane region" description="Helical" evidence="7">
    <location>
        <begin position="200"/>
        <end position="217"/>
    </location>
</feature>
<dbReference type="AlphaFoldDB" id="A0A1H1AN10"/>
<evidence type="ECO:0000256" key="1">
    <source>
        <dbReference type="ARBA" id="ARBA00007150"/>
    </source>
</evidence>
<dbReference type="PANTHER" id="PTHR30589:SF0">
    <property type="entry name" value="PHOSPHATIDYLGLYCEROL--PROLIPOPROTEIN DIACYLGLYCERYL TRANSFERASE"/>
    <property type="match status" value="1"/>
</dbReference>
<dbReference type="RefSeq" id="WP_092522185.1">
    <property type="nucleotide sequence ID" value="NZ_FNKO01000001.1"/>
</dbReference>
<proteinExistence type="inferred from homology"/>
<feature type="transmembrane region" description="Helical" evidence="7">
    <location>
        <begin position="61"/>
        <end position="84"/>
    </location>
</feature>
<dbReference type="GO" id="GO:0005886">
    <property type="term" value="C:plasma membrane"/>
    <property type="evidence" value="ECO:0007669"/>
    <property type="project" value="UniProtKB-SubCell"/>
</dbReference>
<evidence type="ECO:0000256" key="7">
    <source>
        <dbReference type="HAMAP-Rule" id="MF_01147"/>
    </source>
</evidence>
<evidence type="ECO:0000256" key="8">
    <source>
        <dbReference type="SAM" id="MobiDB-lite"/>
    </source>
</evidence>
<dbReference type="UniPathway" id="UPA00664"/>
<feature type="transmembrane region" description="Helical" evidence="7">
    <location>
        <begin position="31"/>
        <end position="49"/>
    </location>
</feature>
<comment type="catalytic activity">
    <reaction evidence="7">
        <text>L-cysteinyl-[prolipoprotein] + a 1,2-diacyl-sn-glycero-3-phospho-(1'-sn-glycerol) = an S-1,2-diacyl-sn-glyceryl-L-cysteinyl-[prolipoprotein] + sn-glycerol 1-phosphate + H(+)</text>
        <dbReference type="Rhea" id="RHEA:56712"/>
        <dbReference type="Rhea" id="RHEA-COMP:14679"/>
        <dbReference type="Rhea" id="RHEA-COMP:14680"/>
        <dbReference type="ChEBI" id="CHEBI:15378"/>
        <dbReference type="ChEBI" id="CHEBI:29950"/>
        <dbReference type="ChEBI" id="CHEBI:57685"/>
        <dbReference type="ChEBI" id="CHEBI:64716"/>
        <dbReference type="ChEBI" id="CHEBI:140658"/>
        <dbReference type="EC" id="2.5.1.145"/>
    </reaction>
</comment>
<dbReference type="EMBL" id="FNKO01000001">
    <property type="protein sequence ID" value="SDQ41143.1"/>
    <property type="molecule type" value="Genomic_DNA"/>
</dbReference>
<dbReference type="Proteomes" id="UP000199301">
    <property type="component" value="Unassembled WGS sequence"/>
</dbReference>
<feature type="compositionally biased region" description="Basic and acidic residues" evidence="8">
    <location>
        <begin position="323"/>
        <end position="337"/>
    </location>
</feature>
<dbReference type="PROSITE" id="PS01311">
    <property type="entry name" value="LGT"/>
    <property type="match status" value="1"/>
</dbReference>
<evidence type="ECO:0000256" key="2">
    <source>
        <dbReference type="ARBA" id="ARBA00022475"/>
    </source>
</evidence>
<feature type="transmembrane region" description="Helical" evidence="7">
    <location>
        <begin position="263"/>
        <end position="280"/>
    </location>
</feature>
<keyword evidence="6 7" id="KW-0472">Membrane</keyword>
<sequence>MTVALPTPVTTQLANIPSPDRGVWFLGPIPIRAYALCIIVGIIIAILWAERRWVARGGRKGAVTDIAVFAVPFGLVGGRLYHVITDYWRYFGADSPNPWWGIFQIWQGGLGIWGAVALGAVGAWIGCRRRGVPLPAFADAVAPGLVVAQAVGRLGNYFNQELYGGPTDLPWGLEIYQREPDPVTGVAVSDVPVEVVHPTFLYELLWNLLVALLIVWADRKFRMGHGRVFALYVAGYTAGRFWIEMMRTDPASTPFDLGIRVNVYVSALVFLLAVVYLLLARRGREEPHFLLGKPVPGDPDYGAGNSTPPESADSGQRSGRGSVTEERYEAEHARAEESPDSSAEQGGAERPNSTE</sequence>
<feature type="transmembrane region" description="Helical" evidence="7">
    <location>
        <begin position="104"/>
        <end position="125"/>
    </location>
</feature>
<dbReference type="Pfam" id="PF01790">
    <property type="entry name" value="LGT"/>
    <property type="match status" value="1"/>
</dbReference>
<evidence type="ECO:0000313" key="10">
    <source>
        <dbReference type="Proteomes" id="UP000199301"/>
    </source>
</evidence>
<reference evidence="10" key="1">
    <citation type="submission" date="2016-10" db="EMBL/GenBank/DDBJ databases">
        <authorList>
            <person name="Varghese N."/>
            <person name="Submissions S."/>
        </authorList>
    </citation>
    <scope>NUCLEOTIDE SEQUENCE [LARGE SCALE GENOMIC DNA]</scope>
    <source>
        <strain evidence="10">DSM 45459</strain>
    </source>
</reference>
<keyword evidence="10" id="KW-1185">Reference proteome</keyword>
<comment type="similarity">
    <text evidence="1 7">Belongs to the Lgt family.</text>
</comment>
<keyword evidence="3 7" id="KW-0808">Transferase</keyword>
<gene>
    <name evidence="7" type="primary">lgt</name>
    <name evidence="9" type="ORF">SAMN04489718_1659</name>
</gene>
<comment type="function">
    <text evidence="7">Catalyzes the transfer of the diacylglyceryl group from phosphatidylglycerol to the sulfhydryl group of the N-terminal cysteine of a prolipoprotein, the first step in the formation of mature lipoproteins.</text>
</comment>
<keyword evidence="9" id="KW-0449">Lipoprotein</keyword>
<dbReference type="HAMAP" id="MF_01147">
    <property type="entry name" value="Lgt"/>
    <property type="match status" value="1"/>
</dbReference>
<keyword evidence="2 7" id="KW-1003">Cell membrane</keyword>
<feature type="compositionally biased region" description="Polar residues" evidence="8">
    <location>
        <begin position="304"/>
        <end position="321"/>
    </location>
</feature>
<comment type="pathway">
    <text evidence="7">Protein modification; lipoprotein biosynthesis (diacylglyceryl transfer).</text>
</comment>
<dbReference type="OrthoDB" id="871140at2"/>
<dbReference type="GO" id="GO:0008961">
    <property type="term" value="F:phosphatidylglycerol-prolipoprotein diacylglyceryl transferase activity"/>
    <property type="evidence" value="ECO:0007669"/>
    <property type="project" value="UniProtKB-UniRule"/>
</dbReference>
<accession>A0A1H1AN10</accession>
<keyword evidence="5 7" id="KW-1133">Transmembrane helix</keyword>
<dbReference type="EC" id="2.5.1.145" evidence="7"/>
<dbReference type="PANTHER" id="PTHR30589">
    <property type="entry name" value="PROLIPOPROTEIN DIACYLGLYCERYL TRANSFERASE"/>
    <property type="match status" value="1"/>
</dbReference>
<dbReference type="InterPro" id="IPR001640">
    <property type="entry name" value="Lgt"/>
</dbReference>
<evidence type="ECO:0000256" key="4">
    <source>
        <dbReference type="ARBA" id="ARBA00022692"/>
    </source>
</evidence>
<dbReference type="GO" id="GO:0042158">
    <property type="term" value="P:lipoprotein biosynthetic process"/>
    <property type="evidence" value="ECO:0007669"/>
    <property type="project" value="UniProtKB-UniRule"/>
</dbReference>
<evidence type="ECO:0000256" key="5">
    <source>
        <dbReference type="ARBA" id="ARBA00022989"/>
    </source>
</evidence>
<evidence type="ECO:0000313" key="9">
    <source>
        <dbReference type="EMBL" id="SDQ41143.1"/>
    </source>
</evidence>
<dbReference type="STRING" id="995062.SAMN04489718_1659"/>
<feature type="transmembrane region" description="Helical" evidence="7">
    <location>
        <begin position="224"/>
        <end position="243"/>
    </location>
</feature>
<evidence type="ECO:0000256" key="6">
    <source>
        <dbReference type="ARBA" id="ARBA00023136"/>
    </source>
</evidence>
<feature type="binding site" evidence="7">
    <location>
        <position position="153"/>
    </location>
    <ligand>
        <name>a 1,2-diacyl-sn-glycero-3-phospho-(1'-sn-glycerol)</name>
        <dbReference type="ChEBI" id="CHEBI:64716"/>
    </ligand>
</feature>
<keyword evidence="4 7" id="KW-0812">Transmembrane</keyword>
<evidence type="ECO:0000256" key="3">
    <source>
        <dbReference type="ARBA" id="ARBA00022679"/>
    </source>
</evidence>
<feature type="transmembrane region" description="Helical" evidence="7">
    <location>
        <begin position="132"/>
        <end position="152"/>
    </location>
</feature>
<name>A0A1H1AN10_9ACTN</name>
<feature type="region of interest" description="Disordered" evidence="8">
    <location>
        <begin position="289"/>
        <end position="355"/>
    </location>
</feature>